<feature type="signal peptide" evidence="8">
    <location>
        <begin position="1"/>
        <end position="32"/>
    </location>
</feature>
<dbReference type="PROSITE" id="PS00136">
    <property type="entry name" value="SUBTILASE_ASP"/>
    <property type="match status" value="1"/>
</dbReference>
<dbReference type="InterPro" id="IPR034193">
    <property type="entry name" value="PCSK9_ProteinaseK-like"/>
</dbReference>
<feature type="active site" description="Charge relay system" evidence="5">
    <location>
        <position position="203"/>
    </location>
</feature>
<reference evidence="11" key="1">
    <citation type="submission" date="2021-03" db="EMBL/GenBank/DDBJ databases">
        <authorList>
            <person name="Kanchanasin P."/>
            <person name="Saeng-In P."/>
            <person name="Phongsopitanun W."/>
            <person name="Yuki M."/>
            <person name="Kudo T."/>
            <person name="Ohkuma M."/>
            <person name="Tanasupawat S."/>
        </authorList>
    </citation>
    <scope>NUCLEOTIDE SEQUENCE</scope>
    <source>
        <strain evidence="11">GKU 128</strain>
    </source>
</reference>
<evidence type="ECO:0000256" key="6">
    <source>
        <dbReference type="RuleBase" id="RU003355"/>
    </source>
</evidence>
<dbReference type="Gene3D" id="3.30.70.80">
    <property type="entry name" value="Peptidase S8 propeptide/proteinase inhibitor I9"/>
    <property type="match status" value="1"/>
</dbReference>
<dbReference type="Pfam" id="PF05922">
    <property type="entry name" value="Inhibitor_I9"/>
    <property type="match status" value="1"/>
</dbReference>
<dbReference type="PROSITE" id="PS51892">
    <property type="entry name" value="SUBTILASE"/>
    <property type="match status" value="1"/>
</dbReference>
<dbReference type="PANTHER" id="PTHR43806:SF11">
    <property type="entry name" value="CEREVISIN-RELATED"/>
    <property type="match status" value="1"/>
</dbReference>
<feature type="active site" description="Charge relay system" evidence="5">
    <location>
        <position position="355"/>
    </location>
</feature>
<evidence type="ECO:0000256" key="4">
    <source>
        <dbReference type="ARBA" id="ARBA00022825"/>
    </source>
</evidence>
<dbReference type="PANTHER" id="PTHR43806">
    <property type="entry name" value="PEPTIDASE S8"/>
    <property type="match status" value="1"/>
</dbReference>
<dbReference type="InterPro" id="IPR010259">
    <property type="entry name" value="S8pro/Inhibitor_I9"/>
</dbReference>
<dbReference type="AlphaFoldDB" id="A0A939P8H8"/>
<dbReference type="InterPro" id="IPR037045">
    <property type="entry name" value="S8pro/Inhibitor_I9_sf"/>
</dbReference>
<protein>
    <submittedName>
        <fullName evidence="11">S8 family peptidase</fullName>
    </submittedName>
</protein>
<dbReference type="InterPro" id="IPR000209">
    <property type="entry name" value="Peptidase_S8/S53_dom"/>
</dbReference>
<dbReference type="PRINTS" id="PR00723">
    <property type="entry name" value="SUBTILISIN"/>
</dbReference>
<dbReference type="SUPFAM" id="SSF52743">
    <property type="entry name" value="Subtilisin-like"/>
    <property type="match status" value="1"/>
</dbReference>
<evidence type="ECO:0000256" key="3">
    <source>
        <dbReference type="ARBA" id="ARBA00022801"/>
    </source>
</evidence>
<dbReference type="InterPro" id="IPR022398">
    <property type="entry name" value="Peptidase_S8_His-AS"/>
</dbReference>
<dbReference type="PROSITE" id="PS00137">
    <property type="entry name" value="SUBTILASE_HIS"/>
    <property type="match status" value="1"/>
</dbReference>
<keyword evidence="12" id="KW-1185">Reference proteome</keyword>
<dbReference type="SUPFAM" id="SSF54897">
    <property type="entry name" value="Protease propeptides/inhibitors"/>
    <property type="match status" value="1"/>
</dbReference>
<dbReference type="InterPro" id="IPR023827">
    <property type="entry name" value="Peptidase_S8_Asp-AS"/>
</dbReference>
<keyword evidence="4 5" id="KW-0720">Serine protease</keyword>
<dbReference type="GO" id="GO:0005615">
    <property type="term" value="C:extracellular space"/>
    <property type="evidence" value="ECO:0007669"/>
    <property type="project" value="TreeGrafter"/>
</dbReference>
<dbReference type="InterPro" id="IPR023828">
    <property type="entry name" value="Peptidase_S8_Ser-AS"/>
</dbReference>
<organism evidence="11 12">
    <name type="scientific">Actinomadura barringtoniae</name>
    <dbReference type="NCBI Taxonomy" id="1427535"/>
    <lineage>
        <taxon>Bacteria</taxon>
        <taxon>Bacillati</taxon>
        <taxon>Actinomycetota</taxon>
        <taxon>Actinomycetes</taxon>
        <taxon>Streptosporangiales</taxon>
        <taxon>Thermomonosporaceae</taxon>
        <taxon>Actinomadura</taxon>
    </lineage>
</organism>
<dbReference type="FunFam" id="3.40.50.200:FF:000014">
    <property type="entry name" value="Proteinase K"/>
    <property type="match status" value="1"/>
</dbReference>
<feature type="region of interest" description="Disordered" evidence="7">
    <location>
        <begin position="293"/>
        <end position="312"/>
    </location>
</feature>
<keyword evidence="2 5" id="KW-0645">Protease</keyword>
<comment type="caution">
    <text evidence="11">The sequence shown here is derived from an EMBL/GenBank/DDBJ whole genome shotgun (WGS) entry which is preliminary data.</text>
</comment>
<evidence type="ECO:0000313" key="11">
    <source>
        <dbReference type="EMBL" id="MBO2447302.1"/>
    </source>
</evidence>
<dbReference type="GO" id="GO:0006508">
    <property type="term" value="P:proteolysis"/>
    <property type="evidence" value="ECO:0007669"/>
    <property type="project" value="UniProtKB-KW"/>
</dbReference>
<feature type="domain" description="Inhibitor I9" evidence="10">
    <location>
        <begin position="53"/>
        <end position="123"/>
    </location>
</feature>
<dbReference type="InterPro" id="IPR050131">
    <property type="entry name" value="Peptidase_S8_subtilisin-like"/>
</dbReference>
<accession>A0A939P8H8</accession>
<evidence type="ECO:0000256" key="8">
    <source>
        <dbReference type="SAM" id="SignalP"/>
    </source>
</evidence>
<dbReference type="Gene3D" id="3.40.50.200">
    <property type="entry name" value="Peptidase S8/S53 domain"/>
    <property type="match status" value="1"/>
</dbReference>
<evidence type="ECO:0000256" key="2">
    <source>
        <dbReference type="ARBA" id="ARBA00022670"/>
    </source>
</evidence>
<dbReference type="InterPro" id="IPR015500">
    <property type="entry name" value="Peptidase_S8_subtilisin-rel"/>
</dbReference>
<keyword evidence="8" id="KW-0732">Signal</keyword>
<evidence type="ECO:0000256" key="5">
    <source>
        <dbReference type="PROSITE-ProRule" id="PRU01240"/>
    </source>
</evidence>
<dbReference type="RefSeq" id="WP_208254888.1">
    <property type="nucleotide sequence ID" value="NZ_JAGEOJ010000003.1"/>
</dbReference>
<dbReference type="PROSITE" id="PS00138">
    <property type="entry name" value="SUBTILASE_SER"/>
    <property type="match status" value="1"/>
</dbReference>
<gene>
    <name evidence="11" type="ORF">J4573_09415</name>
</gene>
<feature type="domain" description="Peptidase S8/S53" evidence="9">
    <location>
        <begin position="161"/>
        <end position="390"/>
    </location>
</feature>
<keyword evidence="3 5" id="KW-0378">Hydrolase</keyword>
<evidence type="ECO:0000259" key="9">
    <source>
        <dbReference type="Pfam" id="PF00082"/>
    </source>
</evidence>
<feature type="active site" description="Charge relay system" evidence="5">
    <location>
        <position position="170"/>
    </location>
</feature>
<proteinExistence type="inferred from homology"/>
<dbReference type="EMBL" id="JAGEOJ010000003">
    <property type="protein sequence ID" value="MBO2447302.1"/>
    <property type="molecule type" value="Genomic_DNA"/>
</dbReference>
<name>A0A939P8H8_9ACTN</name>
<dbReference type="CDD" id="cd04077">
    <property type="entry name" value="Peptidases_S8_PCSK9_ProteinaseK_like"/>
    <property type="match status" value="1"/>
</dbReference>
<dbReference type="Pfam" id="PF00082">
    <property type="entry name" value="Peptidase_S8"/>
    <property type="match status" value="1"/>
</dbReference>
<sequence length="409" mass="41341">MSKASTARKSLAAPVFIAAAALVAGVANPAQASSPPQGFIRGAGAPGAVAGDYIVVLKDNAKVRDQGVSALARSLAGKHEGTVGRVFGNAVHGFSVKMNETQARRMAARSDVAFVEQNRTFRITGEAGTALAQADPPSWGLDRVDQHKLPLDKSYDPTATGKGVNAYIIDTGVRFTHKTFGGRATSGYDFVDNDNDAADCQGHGSHVAGTVAGTEYGLAKEAGIVSVRVLDCQGSGSTEGVIAGVDWVTKNAKKPAVANMSLGGGVSQALDDAVSKSIASGVTYALAAGNENADACNSSPARTPTALTTGATTDTDARSEFSNFGKCVDVFAPGSDIVSAGIDSDTATATHSGTSMASPHVAGAAAIYLSANPQATPAQVADALTKNATPDVVTDPGTGSPNKLLYVGK</sequence>
<evidence type="ECO:0000313" key="12">
    <source>
        <dbReference type="Proteomes" id="UP000669179"/>
    </source>
</evidence>
<dbReference type="GO" id="GO:0004252">
    <property type="term" value="F:serine-type endopeptidase activity"/>
    <property type="evidence" value="ECO:0007669"/>
    <property type="project" value="UniProtKB-UniRule"/>
</dbReference>
<dbReference type="Proteomes" id="UP000669179">
    <property type="component" value="Unassembled WGS sequence"/>
</dbReference>
<feature type="compositionally biased region" description="Low complexity" evidence="7">
    <location>
        <begin position="300"/>
        <end position="312"/>
    </location>
</feature>
<evidence type="ECO:0000259" key="10">
    <source>
        <dbReference type="Pfam" id="PF05922"/>
    </source>
</evidence>
<comment type="similarity">
    <text evidence="1 5 6">Belongs to the peptidase S8 family.</text>
</comment>
<dbReference type="InterPro" id="IPR036852">
    <property type="entry name" value="Peptidase_S8/S53_dom_sf"/>
</dbReference>
<evidence type="ECO:0000256" key="1">
    <source>
        <dbReference type="ARBA" id="ARBA00011073"/>
    </source>
</evidence>
<evidence type="ECO:0000256" key="7">
    <source>
        <dbReference type="SAM" id="MobiDB-lite"/>
    </source>
</evidence>
<feature type="chain" id="PRO_5038038813" evidence="8">
    <location>
        <begin position="33"/>
        <end position="409"/>
    </location>
</feature>